<evidence type="ECO:0000256" key="13">
    <source>
        <dbReference type="ARBA" id="ARBA00023270"/>
    </source>
</evidence>
<feature type="binding site" evidence="15">
    <location>
        <position position="52"/>
    </location>
    <ligand>
        <name>Mg(2+)</name>
        <dbReference type="ChEBI" id="CHEBI:18420"/>
        <label>2</label>
    </ligand>
</feature>
<keyword evidence="12 15" id="KW-0456">Lyase</keyword>
<comment type="domain">
    <text evidence="15">Consists of a single catalytic domain, but remodels its active-site architecture via a large structural change to exhibit dual activities.</text>
</comment>
<keyword evidence="11 15" id="KW-0460">Magnesium</keyword>
<keyword evidence="13 15" id="KW-0704">Schiff base</keyword>
<comment type="pathway">
    <text evidence="3 15">Carbohydrate biosynthesis; gluconeogenesis.</text>
</comment>
<feature type="binding site" evidence="15">
    <location>
        <position position="18"/>
    </location>
    <ligand>
        <name>Mg(2+)</name>
        <dbReference type="ChEBI" id="CHEBI:18420"/>
        <label>1</label>
    </ligand>
</feature>
<dbReference type="GO" id="GO:0004332">
    <property type="term" value="F:fructose-bisphosphate aldolase activity"/>
    <property type="evidence" value="ECO:0007669"/>
    <property type="project" value="UniProtKB-UniRule"/>
</dbReference>
<comment type="function">
    <text evidence="15">Catalyzes two subsequent steps in gluconeogenesis: the aldol condensation of dihydroxyacetone phosphate (DHAP) and glyceraldehyde-3-phosphate (GA3P) to fructose-1,6-bisphosphate (FBP), and the dephosphorylation of FBP to fructose-6-phosphate (F6P).</text>
</comment>
<organism evidence="16 17">
    <name type="scientific">Candidatus Gottesmanbacteria bacterium CG1_02_37_22</name>
    <dbReference type="NCBI Taxonomy" id="1805209"/>
    <lineage>
        <taxon>Bacteria</taxon>
        <taxon>Candidatus Gottesmaniibacteriota</taxon>
    </lineage>
</organism>
<dbReference type="SUPFAM" id="SSF111249">
    <property type="entry name" value="Sulfolobus fructose-1,6-bisphosphatase-like"/>
    <property type="match status" value="1"/>
</dbReference>
<evidence type="ECO:0000256" key="12">
    <source>
        <dbReference type="ARBA" id="ARBA00023239"/>
    </source>
</evidence>
<dbReference type="Pfam" id="PF01950">
    <property type="entry name" value="FBPase_3"/>
    <property type="match status" value="1"/>
</dbReference>
<dbReference type="EC" id="3.1.3.11" evidence="6 15"/>
<feature type="binding site" evidence="15">
    <location>
        <begin position="243"/>
        <end position="244"/>
    </location>
    <ligand>
        <name>beta-D-fructose 1,6-bisphosphate</name>
        <dbReference type="ChEBI" id="CHEBI:32966"/>
        <note>ligand shared between dimeric partners</note>
    </ligand>
</feature>
<feature type="binding site" description="in other chain" evidence="15">
    <location>
        <position position="18"/>
    </location>
    <ligand>
        <name>beta-D-fructose 1,6-bisphosphate</name>
        <dbReference type="ChEBI" id="CHEBI:32966"/>
        <note>ligand shared between dimeric partners</note>
    </ligand>
</feature>
<evidence type="ECO:0000256" key="2">
    <source>
        <dbReference type="ARBA" id="ARBA00001946"/>
    </source>
</evidence>
<feature type="binding site" evidence="15">
    <location>
        <position position="287"/>
    </location>
    <ligand>
        <name>dihydroxyacetone phosphate</name>
        <dbReference type="ChEBI" id="CHEBI:57642"/>
    </ligand>
</feature>
<feature type="binding site" evidence="15">
    <location>
        <position position="233"/>
    </location>
    <ligand>
        <name>Mg(2+)</name>
        <dbReference type="ChEBI" id="CHEBI:18420"/>
        <label>3</label>
    </ligand>
</feature>
<comment type="similarity">
    <text evidence="4 15">Belongs to the FBP aldolase/phosphatase family.</text>
</comment>
<keyword evidence="14 15" id="KW-0119">Carbohydrate metabolism</keyword>
<feature type="binding site" evidence="15">
    <location>
        <position position="51"/>
    </location>
    <ligand>
        <name>Mg(2+)</name>
        <dbReference type="ChEBI" id="CHEBI:18420"/>
        <label>1</label>
    </ligand>
</feature>
<feature type="binding site" evidence="15">
    <location>
        <position position="234"/>
    </location>
    <ligand>
        <name>Mg(2+)</name>
        <dbReference type="ChEBI" id="CHEBI:18420"/>
        <label>4</label>
    </ligand>
</feature>
<evidence type="ECO:0000256" key="6">
    <source>
        <dbReference type="ARBA" id="ARBA00013093"/>
    </source>
</evidence>
<dbReference type="Proteomes" id="UP000183120">
    <property type="component" value="Unassembled WGS sequence"/>
</dbReference>
<comment type="catalytic activity">
    <reaction evidence="15">
        <text>beta-D-fructose 1,6-bisphosphate = D-glyceraldehyde 3-phosphate + dihydroxyacetone phosphate</text>
        <dbReference type="Rhea" id="RHEA:14729"/>
        <dbReference type="ChEBI" id="CHEBI:32966"/>
        <dbReference type="ChEBI" id="CHEBI:57642"/>
        <dbReference type="ChEBI" id="CHEBI:59776"/>
        <dbReference type="EC" id="4.1.2.13"/>
    </reaction>
</comment>
<accession>A0A1J4TW29</accession>
<feature type="binding site" description="in other chain" evidence="15">
    <location>
        <position position="267"/>
    </location>
    <ligand>
        <name>beta-D-fructose 1,6-bisphosphate</name>
        <dbReference type="ChEBI" id="CHEBI:32966"/>
        <note>ligand shared between dimeric partners</note>
    </ligand>
</feature>
<protein>
    <recommendedName>
        <fullName evidence="7 15">Fructose-1,6-bisphosphate aldolase/phosphatase</fullName>
        <shortName evidence="15">FBP A/P</shortName>
        <shortName evidence="15">FBP aldolase/phosphatase</shortName>
        <ecNumber evidence="6 15">3.1.3.11</ecNumber>
        <ecNumber evidence="15">4.1.2.13</ecNumber>
    </recommendedName>
</protein>
<dbReference type="GO" id="GO:0006094">
    <property type="term" value="P:gluconeogenesis"/>
    <property type="evidence" value="ECO:0007669"/>
    <property type="project" value="UniProtKB-UniRule"/>
</dbReference>
<feature type="binding site" evidence="15">
    <location>
        <position position="235"/>
    </location>
    <ligand>
        <name>Mg(2+)</name>
        <dbReference type="ChEBI" id="CHEBI:18420"/>
        <label>3</label>
    </ligand>
</feature>
<comment type="caution">
    <text evidence="16">The sequence shown here is derived from an EMBL/GenBank/DDBJ whole genome shotgun (WGS) entry which is preliminary data.</text>
</comment>
<feature type="binding site" evidence="15">
    <location>
        <position position="51"/>
    </location>
    <ligand>
        <name>Mg(2+)</name>
        <dbReference type="ChEBI" id="CHEBI:18420"/>
        <label>2</label>
    </ligand>
</feature>
<keyword evidence="8 15" id="KW-0312">Gluconeogenesis</keyword>
<feature type="binding site" evidence="15">
    <location>
        <position position="131"/>
    </location>
    <ligand>
        <name>dihydroxyacetone phosphate</name>
        <dbReference type="ChEBI" id="CHEBI:57642"/>
    </ligand>
</feature>
<feature type="active site" description="Schiff-base intermediate with DHAP; for FBP aldolase activity" evidence="15">
    <location>
        <position position="233"/>
    </location>
</feature>
<keyword evidence="9 15" id="KW-0479">Metal-binding</keyword>
<evidence type="ECO:0000256" key="9">
    <source>
        <dbReference type="ARBA" id="ARBA00022723"/>
    </source>
</evidence>
<dbReference type="HAMAP" id="MF_02067">
    <property type="entry name" value="FBP_aldolase_phosphatase"/>
    <property type="match status" value="1"/>
</dbReference>
<feature type="active site" description="Proton acceptor; for FBP phosphatase activity" evidence="15">
    <location>
        <position position="11"/>
    </location>
</feature>
<evidence type="ECO:0000256" key="7">
    <source>
        <dbReference type="ARBA" id="ARBA00018635"/>
    </source>
</evidence>
<dbReference type="InterPro" id="IPR036076">
    <property type="entry name" value="FBPase_V_sf"/>
</dbReference>
<evidence type="ECO:0000256" key="15">
    <source>
        <dbReference type="HAMAP-Rule" id="MF_02067"/>
    </source>
</evidence>
<feature type="binding site" evidence="15">
    <location>
        <position position="130"/>
    </location>
    <ligand>
        <name>Mg(2+)</name>
        <dbReference type="ChEBI" id="CHEBI:18420"/>
        <label>2</label>
    </ligand>
</feature>
<evidence type="ECO:0000313" key="16">
    <source>
        <dbReference type="EMBL" id="OIO14279.1"/>
    </source>
</evidence>
<comment type="cofactor">
    <cofactor evidence="2 15">
        <name>Mg(2+)</name>
        <dbReference type="ChEBI" id="CHEBI:18420"/>
    </cofactor>
</comment>
<feature type="binding site" evidence="15">
    <location>
        <position position="11"/>
    </location>
    <ligand>
        <name>Mg(2+)</name>
        <dbReference type="ChEBI" id="CHEBI:18420"/>
        <label>1</label>
    </ligand>
</feature>
<evidence type="ECO:0000256" key="8">
    <source>
        <dbReference type="ARBA" id="ARBA00022432"/>
    </source>
</evidence>
<keyword evidence="10 15" id="KW-0378">Hydrolase</keyword>
<evidence type="ECO:0000256" key="10">
    <source>
        <dbReference type="ARBA" id="ARBA00022801"/>
    </source>
</evidence>
<evidence type="ECO:0000256" key="3">
    <source>
        <dbReference type="ARBA" id="ARBA00004742"/>
    </source>
</evidence>
<evidence type="ECO:0000256" key="14">
    <source>
        <dbReference type="ARBA" id="ARBA00023277"/>
    </source>
</evidence>
<evidence type="ECO:0000256" key="1">
    <source>
        <dbReference type="ARBA" id="ARBA00001273"/>
    </source>
</evidence>
<feature type="binding site" evidence="15">
    <location>
        <position position="235"/>
    </location>
    <ligand>
        <name>Mg(2+)</name>
        <dbReference type="ChEBI" id="CHEBI:18420"/>
        <label>2</label>
    </ligand>
</feature>
<feature type="binding site" evidence="15">
    <location>
        <position position="18"/>
    </location>
    <ligand>
        <name>dihydroxyacetone phosphate</name>
        <dbReference type="ChEBI" id="CHEBI:57642"/>
    </ligand>
</feature>
<dbReference type="InterPro" id="IPR002803">
    <property type="entry name" value="FBPase_V"/>
</dbReference>
<dbReference type="GO" id="GO:0000287">
    <property type="term" value="F:magnesium ion binding"/>
    <property type="evidence" value="ECO:0007669"/>
    <property type="project" value="UniProtKB-UniRule"/>
</dbReference>
<sequence length="369" mass="40503">MKITISIIKADVGSVGGHEIPSKRLIETIENHVKKEGKRLLLDYKIFHTGDDTGILMSHIHGVNYSDIHKLAFDAFVAGTEVAKEQGLYGAGQDILKNAFSGNVRGMGPGSCEMEFEERPAEPFVLFACDKTDPGAFNYPLFRGFADPFHNAGLLLASDMAKGFEFTVMDVNYTKGDRVITLKVPEEYYDLAVLLRDPEHFVIESISSRATGDIASVVSTSRLHNIAGKYTGKDDPVAIVRTQKQFPSTGELLSPYATAHFVAGGDRGSHIVALMPCKLGAIISFFDGPAIVTAAGMCVHNGIFTEAIDLFDQPFWDTIRDKASEKTYGIREQGFFGAAMAPMEELEYTGVVERIKQLDSKFSIRRSDK</sequence>
<feature type="binding site" description="in other chain" evidence="15">
    <location>
        <position position="131"/>
    </location>
    <ligand>
        <name>beta-D-fructose 1,6-bisphosphate</name>
        <dbReference type="ChEBI" id="CHEBI:32966"/>
        <note>ligand shared between dimeric partners</note>
    </ligand>
</feature>
<comment type="catalytic activity">
    <reaction evidence="1 15">
        <text>beta-D-fructose 1,6-bisphosphate + H2O = beta-D-fructose 6-phosphate + phosphate</text>
        <dbReference type="Rhea" id="RHEA:11064"/>
        <dbReference type="ChEBI" id="CHEBI:15377"/>
        <dbReference type="ChEBI" id="CHEBI:32966"/>
        <dbReference type="ChEBI" id="CHEBI:43474"/>
        <dbReference type="ChEBI" id="CHEBI:57634"/>
        <dbReference type="EC" id="3.1.3.11"/>
    </reaction>
</comment>
<evidence type="ECO:0000256" key="11">
    <source>
        <dbReference type="ARBA" id="ARBA00022842"/>
    </source>
</evidence>
<proteinExistence type="inferred from homology"/>
<dbReference type="EC" id="4.1.2.13" evidence="15"/>
<feature type="binding site" evidence="15">
    <location>
        <position position="234"/>
    </location>
    <ligand>
        <name>Mg(2+)</name>
        <dbReference type="ChEBI" id="CHEBI:18420"/>
        <label>3</label>
    </ligand>
</feature>
<dbReference type="AlphaFoldDB" id="A0A1J4TW29"/>
<evidence type="ECO:0000313" key="17">
    <source>
        <dbReference type="Proteomes" id="UP000183120"/>
    </source>
</evidence>
<evidence type="ECO:0000256" key="4">
    <source>
        <dbReference type="ARBA" id="ARBA00010693"/>
    </source>
</evidence>
<dbReference type="EMBL" id="MNUY01000040">
    <property type="protein sequence ID" value="OIO14279.1"/>
    <property type="molecule type" value="Genomic_DNA"/>
</dbReference>
<gene>
    <name evidence="15" type="primary">fbp</name>
    <name evidence="16" type="ORF">AUJ73_02535</name>
</gene>
<feature type="binding site" description="in other chain" evidence="15">
    <location>
        <position position="287"/>
    </location>
    <ligand>
        <name>beta-D-fructose 1,6-bisphosphate</name>
        <dbReference type="ChEBI" id="CHEBI:32966"/>
        <note>ligand shared between dimeric partners</note>
    </ligand>
</feature>
<comment type="subunit">
    <text evidence="5 15">Homooctamer; dimer of tetramers.</text>
</comment>
<feature type="binding site" description="in other chain" evidence="15">
    <location>
        <position position="348"/>
    </location>
    <ligand>
        <name>beta-D-fructose 1,6-bisphosphate</name>
        <dbReference type="ChEBI" id="CHEBI:32966"/>
        <note>ligand shared between dimeric partners</note>
    </ligand>
</feature>
<feature type="binding site" description="in other chain" evidence="15">
    <location>
        <begin position="102"/>
        <end position="103"/>
    </location>
    <ligand>
        <name>beta-D-fructose 1,6-bisphosphate</name>
        <dbReference type="ChEBI" id="CHEBI:32966"/>
        <note>ligand shared between dimeric partners</note>
    </ligand>
</feature>
<name>A0A1J4TW29_9BACT</name>
<evidence type="ECO:0000256" key="5">
    <source>
        <dbReference type="ARBA" id="ARBA00011820"/>
    </source>
</evidence>
<dbReference type="UniPathway" id="UPA00138"/>
<feature type="binding site" evidence="15">
    <location>
        <position position="93"/>
    </location>
    <ligand>
        <name>Mg(2+)</name>
        <dbReference type="ChEBI" id="CHEBI:18420"/>
        <label>1</label>
    </ligand>
</feature>
<dbReference type="GO" id="GO:0042132">
    <property type="term" value="F:fructose 1,6-bisphosphate 1-phosphatase activity"/>
    <property type="evidence" value="ECO:0007669"/>
    <property type="project" value="UniProtKB-UniRule"/>
</dbReference>
<reference evidence="16 17" key="1">
    <citation type="journal article" date="2016" name="Environ. Microbiol.">
        <title>Genomic resolution of a cold subsurface aquifer community provides metabolic insights for novel microbes adapted to high CO concentrations.</title>
        <authorList>
            <person name="Probst A.J."/>
            <person name="Castelle C.J."/>
            <person name="Singh A."/>
            <person name="Brown C.T."/>
            <person name="Anantharaman K."/>
            <person name="Sharon I."/>
            <person name="Hug L.A."/>
            <person name="Burstein D."/>
            <person name="Emerson J.B."/>
            <person name="Thomas B.C."/>
            <person name="Banfield J.F."/>
        </authorList>
    </citation>
    <scope>NUCLEOTIDE SEQUENCE [LARGE SCALE GENOMIC DNA]</scope>
    <source>
        <strain evidence="16">CG1_02_37_22</strain>
    </source>
</reference>
<feature type="active site" description="Proton donor/acceptor; for FBP aldolase activity" evidence="15">
    <location>
        <position position="230"/>
    </location>
</feature>
<feature type="binding site" description="in other chain" evidence="15">
    <location>
        <position position="89"/>
    </location>
    <ligand>
        <name>beta-D-fructose 1,6-bisphosphate</name>
        <dbReference type="ChEBI" id="CHEBI:32966"/>
        <note>ligand shared between dimeric partners</note>
    </ligand>
</feature>
<dbReference type="PANTHER" id="PTHR38341:SF1">
    <property type="entry name" value="FRUCTOSE-1,6-BISPHOSPHATE ALDOLASE_PHOSPHATASE"/>
    <property type="match status" value="1"/>
</dbReference>
<dbReference type="STRING" id="1805209.AUJ73_02535"/>
<dbReference type="PANTHER" id="PTHR38341">
    <property type="entry name" value="FRUCTOSE-1,6-BISPHOSPHATE ALDOLASE/PHOSPHATASE"/>
    <property type="match status" value="1"/>
</dbReference>
<feature type="binding site" evidence="15">
    <location>
        <position position="267"/>
    </location>
    <ligand>
        <name>dihydroxyacetone phosphate</name>
        <dbReference type="ChEBI" id="CHEBI:57642"/>
    </ligand>
</feature>